<dbReference type="SUPFAM" id="SSF52096">
    <property type="entry name" value="ClpP/crotonase"/>
    <property type="match status" value="1"/>
</dbReference>
<dbReference type="Gene3D" id="1.10.12.10">
    <property type="entry name" value="Lyase 2-enoyl-coa Hydratase, Chain A, domain 2"/>
    <property type="match status" value="1"/>
</dbReference>
<dbReference type="Gene3D" id="3.90.226.10">
    <property type="entry name" value="2-enoyl-CoA Hydratase, Chain A, domain 1"/>
    <property type="match status" value="1"/>
</dbReference>
<dbReference type="Proteomes" id="UP001642483">
    <property type="component" value="Unassembled WGS sequence"/>
</dbReference>
<proteinExistence type="predicted"/>
<accession>A0ABP0G2Q7</accession>
<keyword evidence="3" id="KW-1185">Reference proteome</keyword>
<dbReference type="InterPro" id="IPR029045">
    <property type="entry name" value="ClpP/crotonase-like_dom_sf"/>
</dbReference>
<organism evidence="2 3">
    <name type="scientific">Clavelina lepadiformis</name>
    <name type="common">Light-bulb sea squirt</name>
    <name type="synonym">Ascidia lepadiformis</name>
    <dbReference type="NCBI Taxonomy" id="159417"/>
    <lineage>
        <taxon>Eukaryota</taxon>
        <taxon>Metazoa</taxon>
        <taxon>Chordata</taxon>
        <taxon>Tunicata</taxon>
        <taxon>Ascidiacea</taxon>
        <taxon>Aplousobranchia</taxon>
        <taxon>Clavelinidae</taxon>
        <taxon>Clavelina</taxon>
    </lineage>
</organism>
<feature type="region of interest" description="Disordered" evidence="1">
    <location>
        <begin position="1"/>
        <end position="40"/>
    </location>
</feature>
<dbReference type="PANTHER" id="PTHR43684:SF11">
    <property type="entry name" value="CHROMO DOMAIN-CONTAINING PROTEIN"/>
    <property type="match status" value="1"/>
</dbReference>
<evidence type="ECO:0000313" key="3">
    <source>
        <dbReference type="Proteomes" id="UP001642483"/>
    </source>
</evidence>
<reference evidence="2 3" key="1">
    <citation type="submission" date="2024-02" db="EMBL/GenBank/DDBJ databases">
        <authorList>
            <person name="Daric V."/>
            <person name="Darras S."/>
        </authorList>
    </citation>
    <scope>NUCLEOTIDE SEQUENCE [LARGE SCALE GENOMIC DNA]</scope>
</reference>
<feature type="compositionally biased region" description="Basic and acidic residues" evidence="1">
    <location>
        <begin position="83"/>
        <end position="98"/>
    </location>
</feature>
<evidence type="ECO:0008006" key="4">
    <source>
        <dbReference type="Google" id="ProtNLM"/>
    </source>
</evidence>
<protein>
    <recommendedName>
        <fullName evidence="4">Chromodomain Y-like protein 2</fullName>
    </recommendedName>
</protein>
<dbReference type="PANTHER" id="PTHR43684">
    <property type="match status" value="1"/>
</dbReference>
<gene>
    <name evidence="2" type="ORF">CVLEPA_LOCUS16114</name>
</gene>
<dbReference type="InterPro" id="IPR051053">
    <property type="entry name" value="ECH/Chromodomain_protein"/>
</dbReference>
<comment type="caution">
    <text evidence="2">The sequence shown here is derived from an EMBL/GenBank/DDBJ whole genome shotgun (WGS) entry which is preliminary data.</text>
</comment>
<dbReference type="InterPro" id="IPR001753">
    <property type="entry name" value="Enoyl-CoA_hydra/iso"/>
</dbReference>
<name>A0ABP0G2Q7_CLALP</name>
<dbReference type="CDD" id="cd06558">
    <property type="entry name" value="crotonase-like"/>
    <property type="match status" value="1"/>
</dbReference>
<sequence length="547" mass="60753">MPGSVNSEVVSCESFPVKEGSKQKRKLKEQSSHNNNLDFSPAKWTRSLSSCVVGGRALRKRNVTNISKGTLATSDTRRKLRTEKHNSPKNSKQEKKSFEIPLKKTIQKPKKSFKVVTEDASIIGHLNDKDLNTVAKVVKVKNYALRQSDRCKGEPRKQKNCSTSASKQFERLSFEPVRVKVKAEESNLLQLYSTSADPSKGNRQPLTSDSVASFTTPTVKVILKNLSPNGLKKTALAVKKTTAKSVARKQKSEKASSLSVPIFTEINVKHFQGYVQICICPKRERYVKINSLSLDGCGKSARRKADGADRLPSHFNPINSDMLEELCVALENAQDSNCKAILLRSVGKVFCSGLDLQYILHHAKQGHRSELFSLLDGLRKFVNCLIHFPIPIIAAIQGPAVGLGAAMLCLCDIILSSEDACFHLPYPQQGLTPDGCSTFLLPHVVGQSMANSLLYGNKTLSALEAFKCGLFSEVLPRETFMRHVIPRMRDICSSSSLALKTTKRMLRSNQLQQLVFANECENRALRRCLSSPECLKTMATYVRQYMT</sequence>
<feature type="region of interest" description="Disordered" evidence="1">
    <location>
        <begin position="68"/>
        <end position="98"/>
    </location>
</feature>
<dbReference type="Pfam" id="PF00378">
    <property type="entry name" value="ECH_1"/>
    <property type="match status" value="1"/>
</dbReference>
<dbReference type="InterPro" id="IPR014748">
    <property type="entry name" value="Enoyl-CoA_hydra_C"/>
</dbReference>
<dbReference type="EMBL" id="CAWYQH010000098">
    <property type="protein sequence ID" value="CAK8684944.1"/>
    <property type="molecule type" value="Genomic_DNA"/>
</dbReference>
<evidence type="ECO:0000256" key="1">
    <source>
        <dbReference type="SAM" id="MobiDB-lite"/>
    </source>
</evidence>
<evidence type="ECO:0000313" key="2">
    <source>
        <dbReference type="EMBL" id="CAK8684944.1"/>
    </source>
</evidence>